<gene>
    <name evidence="5" type="ORF">L2716_00495</name>
</gene>
<reference evidence="5 6" key="1">
    <citation type="submission" date="2022-01" db="EMBL/GenBank/DDBJ databases">
        <title>Alkalihalobacillus sp. EGI L200015, a novel bacterium isolated from a salt lake sediment.</title>
        <authorList>
            <person name="Gao L."/>
            <person name="Fang B.-Z."/>
            <person name="Li W.-J."/>
        </authorList>
    </citation>
    <scope>NUCLEOTIDE SEQUENCE [LARGE SCALE GENOMIC DNA]</scope>
    <source>
        <strain evidence="5 6">KCTC 12718</strain>
    </source>
</reference>
<evidence type="ECO:0000259" key="4">
    <source>
        <dbReference type="PROSITE" id="PS50893"/>
    </source>
</evidence>
<keyword evidence="2" id="KW-0547">Nucleotide-binding</keyword>
<sequence length="245" mass="27838">MERVLEVEELTGGYSQQQPVLHNVKFHVNQREIVGLIGLNGAGKSTSIKHVLGLMEPISGTVKVRGQRIDEGPDQYRSQIAYIPETPVLYDELTLWEHLELTAMAYEIKSEDLQKRIDPLLKEFRMENKLKWYPSQFSKGMKQKVMIMCAFLVQPSLFVVDEPFVGLDPLGIQSFLDLMIQVKEKGTGILLSTHILSTAERYCDRFIILHEGKVLESGTLSEIQQKMDMPNATLDEIYVQITKGA</sequence>
<dbReference type="PANTHER" id="PTHR42939:SF5">
    <property type="entry name" value="ABC-TYPE TRANSPORTER ATP-BINDING PROTEIN ECSA"/>
    <property type="match status" value="1"/>
</dbReference>
<name>A0ABS9GWY2_9BACL</name>
<dbReference type="EMBL" id="JAKIJS010000001">
    <property type="protein sequence ID" value="MCF6136185.1"/>
    <property type="molecule type" value="Genomic_DNA"/>
</dbReference>
<dbReference type="Gene3D" id="3.40.50.300">
    <property type="entry name" value="P-loop containing nucleotide triphosphate hydrolases"/>
    <property type="match status" value="1"/>
</dbReference>
<comment type="caution">
    <text evidence="5">The sequence shown here is derived from an EMBL/GenBank/DDBJ whole genome shotgun (WGS) entry which is preliminary data.</text>
</comment>
<dbReference type="SUPFAM" id="SSF52540">
    <property type="entry name" value="P-loop containing nucleoside triphosphate hydrolases"/>
    <property type="match status" value="1"/>
</dbReference>
<evidence type="ECO:0000313" key="5">
    <source>
        <dbReference type="EMBL" id="MCF6136185.1"/>
    </source>
</evidence>
<keyword evidence="1" id="KW-0813">Transport</keyword>
<dbReference type="Proteomes" id="UP001649381">
    <property type="component" value="Unassembled WGS sequence"/>
</dbReference>
<dbReference type="PROSITE" id="PS50893">
    <property type="entry name" value="ABC_TRANSPORTER_2"/>
    <property type="match status" value="1"/>
</dbReference>
<dbReference type="InterPro" id="IPR027417">
    <property type="entry name" value="P-loop_NTPase"/>
</dbReference>
<evidence type="ECO:0000256" key="2">
    <source>
        <dbReference type="ARBA" id="ARBA00022741"/>
    </source>
</evidence>
<evidence type="ECO:0000256" key="3">
    <source>
        <dbReference type="ARBA" id="ARBA00022840"/>
    </source>
</evidence>
<dbReference type="InterPro" id="IPR051782">
    <property type="entry name" value="ABC_Transporter_VariousFunc"/>
</dbReference>
<protein>
    <submittedName>
        <fullName evidence="5">ABC transporter ATP-binding protein</fullName>
    </submittedName>
</protein>
<dbReference type="CDD" id="cd03230">
    <property type="entry name" value="ABC_DR_subfamily_A"/>
    <property type="match status" value="1"/>
</dbReference>
<dbReference type="GO" id="GO:0005524">
    <property type="term" value="F:ATP binding"/>
    <property type="evidence" value="ECO:0007669"/>
    <property type="project" value="UniProtKB-KW"/>
</dbReference>
<keyword evidence="3 5" id="KW-0067">ATP-binding</keyword>
<evidence type="ECO:0000313" key="6">
    <source>
        <dbReference type="Proteomes" id="UP001649381"/>
    </source>
</evidence>
<feature type="domain" description="ABC transporter" evidence="4">
    <location>
        <begin position="5"/>
        <end position="236"/>
    </location>
</feature>
<dbReference type="InterPro" id="IPR003439">
    <property type="entry name" value="ABC_transporter-like_ATP-bd"/>
</dbReference>
<dbReference type="SMART" id="SM00382">
    <property type="entry name" value="AAA"/>
    <property type="match status" value="1"/>
</dbReference>
<evidence type="ECO:0000256" key="1">
    <source>
        <dbReference type="ARBA" id="ARBA00022448"/>
    </source>
</evidence>
<dbReference type="InterPro" id="IPR003593">
    <property type="entry name" value="AAA+_ATPase"/>
</dbReference>
<accession>A0ABS9GWY2</accession>
<dbReference type="RefSeq" id="WP_236337753.1">
    <property type="nucleotide sequence ID" value="NZ_JAKIJS010000001.1"/>
</dbReference>
<dbReference type="PANTHER" id="PTHR42939">
    <property type="entry name" value="ABC TRANSPORTER ATP-BINDING PROTEIN ALBC-RELATED"/>
    <property type="match status" value="1"/>
</dbReference>
<dbReference type="Pfam" id="PF00005">
    <property type="entry name" value="ABC_tran"/>
    <property type="match status" value="1"/>
</dbReference>
<proteinExistence type="predicted"/>
<keyword evidence="6" id="KW-1185">Reference proteome</keyword>
<organism evidence="5 6">
    <name type="scientific">Pseudalkalibacillus berkeleyi</name>
    <dbReference type="NCBI Taxonomy" id="1069813"/>
    <lineage>
        <taxon>Bacteria</taxon>
        <taxon>Bacillati</taxon>
        <taxon>Bacillota</taxon>
        <taxon>Bacilli</taxon>
        <taxon>Bacillales</taxon>
        <taxon>Fictibacillaceae</taxon>
        <taxon>Pseudalkalibacillus</taxon>
    </lineage>
</organism>